<reference evidence="2" key="1">
    <citation type="submission" date="2021-02" db="EMBL/GenBank/DDBJ databases">
        <authorList>
            <person name="Nowell W R."/>
        </authorList>
    </citation>
    <scope>NUCLEOTIDE SEQUENCE</scope>
</reference>
<dbReference type="EMBL" id="CAJOBB010015017">
    <property type="protein sequence ID" value="CAF4311880.1"/>
    <property type="molecule type" value="Genomic_DNA"/>
</dbReference>
<accession>A0A820IRN2</accession>
<sequence>ETTPIHQMLTDDTKTTSNISASTIENNQQMSLTNAISSEQILQNEFENIETDTANLLENDQSLISRKSEFYFDETEIEPTILTPPDSINIDIVQLTSHPTFEKTDASLISTDSDILEIPPIIEINKVTLDIDQDHNISQDTIQDLMNDLARSISSRLKHITDHTSNTGLTKSINTQSNDSIQKIENEDILRNSSNELRPLSPTNTEPNSSELIHALRGHSIALHNSSEQQVNPSEQSTTSTTSSSHITSSDRYVSYAI</sequence>
<dbReference type="AlphaFoldDB" id="A0A820IRN2"/>
<comment type="caution">
    <text evidence="2">The sequence shown here is derived from an EMBL/GenBank/DDBJ whole genome shotgun (WGS) entry which is preliminary data.</text>
</comment>
<organism evidence="2 3">
    <name type="scientific">Adineta steineri</name>
    <dbReference type="NCBI Taxonomy" id="433720"/>
    <lineage>
        <taxon>Eukaryota</taxon>
        <taxon>Metazoa</taxon>
        <taxon>Spiralia</taxon>
        <taxon>Gnathifera</taxon>
        <taxon>Rotifera</taxon>
        <taxon>Eurotatoria</taxon>
        <taxon>Bdelloidea</taxon>
        <taxon>Adinetida</taxon>
        <taxon>Adinetidae</taxon>
        <taxon>Adineta</taxon>
    </lineage>
</organism>
<feature type="region of interest" description="Disordered" evidence="1">
    <location>
        <begin position="226"/>
        <end position="258"/>
    </location>
</feature>
<feature type="compositionally biased region" description="Low complexity" evidence="1">
    <location>
        <begin position="237"/>
        <end position="250"/>
    </location>
</feature>
<protein>
    <submittedName>
        <fullName evidence="2">Uncharacterized protein</fullName>
    </submittedName>
</protein>
<evidence type="ECO:0000313" key="3">
    <source>
        <dbReference type="Proteomes" id="UP000663868"/>
    </source>
</evidence>
<gene>
    <name evidence="2" type="ORF">KXQ929_LOCUS46123</name>
</gene>
<feature type="compositionally biased region" description="Polar residues" evidence="1">
    <location>
        <begin position="226"/>
        <end position="236"/>
    </location>
</feature>
<dbReference type="Proteomes" id="UP000663868">
    <property type="component" value="Unassembled WGS sequence"/>
</dbReference>
<feature type="non-terminal residue" evidence="2">
    <location>
        <position position="1"/>
    </location>
</feature>
<name>A0A820IRN2_9BILA</name>
<feature type="non-terminal residue" evidence="2">
    <location>
        <position position="258"/>
    </location>
</feature>
<evidence type="ECO:0000256" key="1">
    <source>
        <dbReference type="SAM" id="MobiDB-lite"/>
    </source>
</evidence>
<proteinExistence type="predicted"/>
<evidence type="ECO:0000313" key="2">
    <source>
        <dbReference type="EMBL" id="CAF4311880.1"/>
    </source>
</evidence>